<dbReference type="AlphaFoldDB" id="A0A286UX43"/>
<protein>
    <submittedName>
        <fullName evidence="1">Uncharacterized protein</fullName>
    </submittedName>
</protein>
<proteinExistence type="predicted"/>
<gene>
    <name evidence="1" type="ORF">PNOK_0124100</name>
</gene>
<evidence type="ECO:0000313" key="1">
    <source>
        <dbReference type="EMBL" id="PAV24173.1"/>
    </source>
</evidence>
<evidence type="ECO:0000313" key="2">
    <source>
        <dbReference type="Proteomes" id="UP000217199"/>
    </source>
</evidence>
<name>A0A286UX43_9AGAM</name>
<sequence>MPSTRTYVVSHRPVGGLTRCSTQRLEYDEETKLPATPRPKTISLPLELDMNGSMISLPSPLTNAVTGKAEAERWWISSSPHNALGIELY</sequence>
<comment type="caution">
    <text evidence="1">The sequence shown here is derived from an EMBL/GenBank/DDBJ whole genome shotgun (WGS) entry which is preliminary data.</text>
</comment>
<dbReference type="InParanoid" id="A0A286UX43"/>
<reference evidence="1 2" key="1">
    <citation type="journal article" date="2017" name="Mol. Ecol.">
        <title>Comparative and population genomic landscape of Phellinus noxius: A hypervariable fungus causing root rot in trees.</title>
        <authorList>
            <person name="Chung C.L."/>
            <person name="Lee T.J."/>
            <person name="Akiba M."/>
            <person name="Lee H.H."/>
            <person name="Kuo T.H."/>
            <person name="Liu D."/>
            <person name="Ke H.M."/>
            <person name="Yokoi T."/>
            <person name="Roa M.B."/>
            <person name="Lu M.J."/>
            <person name="Chang Y.Y."/>
            <person name="Ann P.J."/>
            <person name="Tsai J.N."/>
            <person name="Chen C.Y."/>
            <person name="Tzean S.S."/>
            <person name="Ota Y."/>
            <person name="Hattori T."/>
            <person name="Sahashi N."/>
            <person name="Liou R.F."/>
            <person name="Kikuchi T."/>
            <person name="Tsai I.J."/>
        </authorList>
    </citation>
    <scope>NUCLEOTIDE SEQUENCE [LARGE SCALE GENOMIC DNA]</scope>
    <source>
        <strain evidence="1 2">FFPRI411160</strain>
    </source>
</reference>
<dbReference type="EMBL" id="NBII01000001">
    <property type="protein sequence ID" value="PAV24173.1"/>
    <property type="molecule type" value="Genomic_DNA"/>
</dbReference>
<dbReference type="Proteomes" id="UP000217199">
    <property type="component" value="Unassembled WGS sequence"/>
</dbReference>
<organism evidence="1 2">
    <name type="scientific">Pyrrhoderma noxium</name>
    <dbReference type="NCBI Taxonomy" id="2282107"/>
    <lineage>
        <taxon>Eukaryota</taxon>
        <taxon>Fungi</taxon>
        <taxon>Dikarya</taxon>
        <taxon>Basidiomycota</taxon>
        <taxon>Agaricomycotina</taxon>
        <taxon>Agaricomycetes</taxon>
        <taxon>Hymenochaetales</taxon>
        <taxon>Hymenochaetaceae</taxon>
        <taxon>Pyrrhoderma</taxon>
    </lineage>
</organism>
<keyword evidence="2" id="KW-1185">Reference proteome</keyword>
<accession>A0A286UX43</accession>